<feature type="region of interest" description="Disordered" evidence="1">
    <location>
        <begin position="67"/>
        <end position="99"/>
    </location>
</feature>
<evidence type="ECO:0000313" key="2">
    <source>
        <dbReference type="EMBL" id="VFQ92960.1"/>
    </source>
</evidence>
<organism evidence="2 3">
    <name type="scientific">Cuscuta campestris</name>
    <dbReference type="NCBI Taxonomy" id="132261"/>
    <lineage>
        <taxon>Eukaryota</taxon>
        <taxon>Viridiplantae</taxon>
        <taxon>Streptophyta</taxon>
        <taxon>Embryophyta</taxon>
        <taxon>Tracheophyta</taxon>
        <taxon>Spermatophyta</taxon>
        <taxon>Magnoliopsida</taxon>
        <taxon>eudicotyledons</taxon>
        <taxon>Gunneridae</taxon>
        <taxon>Pentapetalae</taxon>
        <taxon>asterids</taxon>
        <taxon>lamiids</taxon>
        <taxon>Solanales</taxon>
        <taxon>Convolvulaceae</taxon>
        <taxon>Cuscuteae</taxon>
        <taxon>Cuscuta</taxon>
        <taxon>Cuscuta subgen. Grammica</taxon>
        <taxon>Cuscuta sect. Cleistogrammica</taxon>
    </lineage>
</organism>
<dbReference type="AlphaFoldDB" id="A0A484MVT8"/>
<accession>A0A484MVT8</accession>
<protein>
    <submittedName>
        <fullName evidence="2">Uncharacterized protein</fullName>
    </submittedName>
</protein>
<dbReference type="Proteomes" id="UP000595140">
    <property type="component" value="Unassembled WGS sequence"/>
</dbReference>
<evidence type="ECO:0000313" key="3">
    <source>
        <dbReference type="Proteomes" id="UP000595140"/>
    </source>
</evidence>
<sequence length="148" mass="16708">MGDWCICSEMIPKVAESFVEIPHDKTYVKQAKDDDQVVFKVEDEEEEEEDGDVPKVERIVVGVDGVREEDDSDCVKGNETAPAHEGDGGGAAAAEEEEEKDKYFKDVEEFLEVMCGPKFVEYFAKYVEEGHFDKMKGYLQIKDDPSDP</sequence>
<dbReference type="EMBL" id="OOIL02004704">
    <property type="protein sequence ID" value="VFQ92960.1"/>
    <property type="molecule type" value="Genomic_DNA"/>
</dbReference>
<proteinExistence type="predicted"/>
<name>A0A484MVT8_9ASTE</name>
<gene>
    <name evidence="2" type="ORF">CCAM_LOCUS34736</name>
</gene>
<evidence type="ECO:0000256" key="1">
    <source>
        <dbReference type="SAM" id="MobiDB-lite"/>
    </source>
</evidence>
<keyword evidence="3" id="KW-1185">Reference proteome</keyword>
<reference evidence="2 3" key="1">
    <citation type="submission" date="2018-04" db="EMBL/GenBank/DDBJ databases">
        <authorList>
            <person name="Vogel A."/>
        </authorList>
    </citation>
    <scope>NUCLEOTIDE SEQUENCE [LARGE SCALE GENOMIC DNA]</scope>
</reference>